<dbReference type="SUPFAM" id="SSF52266">
    <property type="entry name" value="SGNH hydrolase"/>
    <property type="match status" value="1"/>
</dbReference>
<dbReference type="InterPro" id="IPR050879">
    <property type="entry name" value="Acyltransferase_3"/>
</dbReference>
<dbReference type="GO" id="GO:0016020">
    <property type="term" value="C:membrane"/>
    <property type="evidence" value="ECO:0007669"/>
    <property type="project" value="TreeGrafter"/>
</dbReference>
<dbReference type="Pfam" id="PF01757">
    <property type="entry name" value="Acyl_transf_3"/>
    <property type="match status" value="1"/>
</dbReference>
<dbReference type="Proteomes" id="UP000675163">
    <property type="component" value="Unassembled WGS sequence"/>
</dbReference>
<dbReference type="PANTHER" id="PTHR23028:SF53">
    <property type="entry name" value="ACYL_TRANSF_3 DOMAIN-CONTAINING PROTEIN"/>
    <property type="match status" value="1"/>
</dbReference>
<feature type="transmembrane region" description="Helical" evidence="1">
    <location>
        <begin position="325"/>
        <end position="346"/>
    </location>
</feature>
<gene>
    <name evidence="4" type="ORF">JOF28_001323</name>
</gene>
<feature type="transmembrane region" description="Helical" evidence="1">
    <location>
        <begin position="173"/>
        <end position="194"/>
    </location>
</feature>
<feature type="transmembrane region" description="Helical" evidence="1">
    <location>
        <begin position="18"/>
        <end position="42"/>
    </location>
</feature>
<proteinExistence type="predicted"/>
<dbReference type="PANTHER" id="PTHR23028">
    <property type="entry name" value="ACETYLTRANSFERASE"/>
    <property type="match status" value="1"/>
</dbReference>
<reference evidence="4" key="1">
    <citation type="submission" date="2021-02" db="EMBL/GenBank/DDBJ databases">
        <title>Sequencing the genomes of 1000 actinobacteria strains.</title>
        <authorList>
            <person name="Klenk H.-P."/>
        </authorList>
    </citation>
    <scope>NUCLEOTIDE SEQUENCE</scope>
    <source>
        <strain evidence="4">DSM 22850</strain>
    </source>
</reference>
<keyword evidence="1" id="KW-1133">Transmembrane helix</keyword>
<feature type="domain" description="SGNH" evidence="3">
    <location>
        <begin position="459"/>
        <end position="686"/>
    </location>
</feature>
<dbReference type="GO" id="GO:0009103">
    <property type="term" value="P:lipopolysaccharide biosynthetic process"/>
    <property type="evidence" value="ECO:0007669"/>
    <property type="project" value="TreeGrafter"/>
</dbReference>
<protein>
    <submittedName>
        <fullName evidence="4">Peptidoglycan/LPS O-acetylase OafA/YrhL</fullName>
    </submittedName>
</protein>
<dbReference type="GO" id="GO:0016747">
    <property type="term" value="F:acyltransferase activity, transferring groups other than amino-acyl groups"/>
    <property type="evidence" value="ECO:0007669"/>
    <property type="project" value="InterPro"/>
</dbReference>
<evidence type="ECO:0000256" key="1">
    <source>
        <dbReference type="SAM" id="Phobius"/>
    </source>
</evidence>
<feature type="transmembrane region" description="Helical" evidence="1">
    <location>
        <begin position="256"/>
        <end position="279"/>
    </location>
</feature>
<feature type="transmembrane region" description="Helical" evidence="1">
    <location>
        <begin position="300"/>
        <end position="319"/>
    </location>
</feature>
<dbReference type="InterPro" id="IPR002656">
    <property type="entry name" value="Acyl_transf_3_dom"/>
</dbReference>
<dbReference type="Pfam" id="PF19040">
    <property type="entry name" value="SGNH"/>
    <property type="match status" value="1"/>
</dbReference>
<comment type="caution">
    <text evidence="4">The sequence shown here is derived from an EMBL/GenBank/DDBJ whole genome shotgun (WGS) entry which is preliminary data.</text>
</comment>
<keyword evidence="1" id="KW-0812">Transmembrane</keyword>
<keyword evidence="5" id="KW-1185">Reference proteome</keyword>
<name>A0A940PVR9_9MICO</name>
<feature type="transmembrane region" description="Helical" evidence="1">
    <location>
        <begin position="200"/>
        <end position="223"/>
    </location>
</feature>
<keyword evidence="1" id="KW-0472">Membrane</keyword>
<feature type="domain" description="Acyltransferase 3" evidence="2">
    <location>
        <begin position="1"/>
        <end position="343"/>
    </location>
</feature>
<evidence type="ECO:0000259" key="3">
    <source>
        <dbReference type="Pfam" id="PF19040"/>
    </source>
</evidence>
<dbReference type="InterPro" id="IPR043968">
    <property type="entry name" value="SGNH"/>
</dbReference>
<feature type="transmembrane region" description="Helical" evidence="1">
    <location>
        <begin position="135"/>
        <end position="152"/>
    </location>
</feature>
<evidence type="ECO:0000313" key="5">
    <source>
        <dbReference type="Proteomes" id="UP000675163"/>
    </source>
</evidence>
<feature type="transmembrane region" description="Helical" evidence="1">
    <location>
        <begin position="230"/>
        <end position="250"/>
    </location>
</feature>
<sequence>MRAIAVGVVLLYHANAPFLPGGFVGVDIFFVISGYLITGLLLREALTTGRINLAEFYGKRARRILPAATIVLLVTLALTVLFLPQLRWQQIGTEAVGAVFYVANWIFAAGTDYLNAEVAASPLQHFWTLSVEEQFYIVWPLILVALLFAIRGKAVRAEARGTVAPDQARIMRYASYGVLLLLIPSLAWSIYLTATNPAPAYFVTTTRLWEMAVGAALAVFARYTVRIPDAIALTLGWLGLAGILFASLFYTSAVPAFPGSAALLPTLSAAAIIISGMNGRAERGVGVLLKLRPMRWVGDISYSLYLWHWPLIAVGTYLLGDDLRFRWGLLIVALAFIPSWLSYRFIEGPFRDWPRLKKSASASLKAGAVLMLVTVIAAATVIVAPRVLAPQAETIDGQSIGAEALTTDFSNDDIASFTDAGKPVDVIEGGFTPAAIDAREDNPVVYDLGCHLGLEDSEILVDECIFGDPESDTSIVLVGDSHAANWFVPLAALAEKNGWKLRSATKAACGFSAATQFTEKGDYTLCSDWNKQMVEDLRAEKPDLVIMANSNARSRIRDDNGEVLKDDVAVAAFAQGIVDNVTRLEEAGVPTLLFEDTPKMNQDIPDCVSANPDELTKCATSRVEAIDERSNPEQIVVDTLKNVDLIDMNNWTCPDTELCPAVVGNVLMWRDRHHFTETFAKTLVQPLEAALQASPTAQRILY</sequence>
<evidence type="ECO:0000259" key="2">
    <source>
        <dbReference type="Pfam" id="PF01757"/>
    </source>
</evidence>
<dbReference type="AlphaFoldDB" id="A0A940PVR9"/>
<dbReference type="EMBL" id="JAFIDA010000001">
    <property type="protein sequence ID" value="MBP1326091.1"/>
    <property type="molecule type" value="Genomic_DNA"/>
</dbReference>
<feature type="transmembrane region" description="Helical" evidence="1">
    <location>
        <begin position="367"/>
        <end position="388"/>
    </location>
</feature>
<organism evidence="4 5">
    <name type="scientific">Leucobacter exalbidus</name>
    <dbReference type="NCBI Taxonomy" id="662960"/>
    <lineage>
        <taxon>Bacteria</taxon>
        <taxon>Bacillati</taxon>
        <taxon>Actinomycetota</taxon>
        <taxon>Actinomycetes</taxon>
        <taxon>Micrococcales</taxon>
        <taxon>Microbacteriaceae</taxon>
        <taxon>Leucobacter</taxon>
    </lineage>
</organism>
<accession>A0A940PVR9</accession>
<feature type="transmembrane region" description="Helical" evidence="1">
    <location>
        <begin position="63"/>
        <end position="83"/>
    </location>
</feature>
<dbReference type="RefSeq" id="WP_209705052.1">
    <property type="nucleotide sequence ID" value="NZ_JAFIDA010000001.1"/>
</dbReference>
<evidence type="ECO:0000313" key="4">
    <source>
        <dbReference type="EMBL" id="MBP1326091.1"/>
    </source>
</evidence>